<organism evidence="2 3">
    <name type="scientific">Brachybacterium sacelli</name>
    <dbReference type="NCBI Taxonomy" id="173364"/>
    <lineage>
        <taxon>Bacteria</taxon>
        <taxon>Bacillati</taxon>
        <taxon>Actinomycetota</taxon>
        <taxon>Actinomycetes</taxon>
        <taxon>Micrococcales</taxon>
        <taxon>Dermabacteraceae</taxon>
        <taxon>Brachybacterium</taxon>
    </lineage>
</organism>
<name>A0ABS4WX59_9MICO</name>
<dbReference type="Proteomes" id="UP001519290">
    <property type="component" value="Unassembled WGS sequence"/>
</dbReference>
<dbReference type="GO" id="GO:0016746">
    <property type="term" value="F:acyltransferase activity"/>
    <property type="evidence" value="ECO:0007669"/>
    <property type="project" value="UniProtKB-KW"/>
</dbReference>
<evidence type="ECO:0000313" key="2">
    <source>
        <dbReference type="EMBL" id="MBP2380748.1"/>
    </source>
</evidence>
<dbReference type="PANTHER" id="PTHR43451:SF1">
    <property type="entry name" value="ACETYLTRANSFERASE"/>
    <property type="match status" value="1"/>
</dbReference>
<comment type="caution">
    <text evidence="2">The sequence shown here is derived from an EMBL/GenBank/DDBJ whole genome shotgun (WGS) entry which is preliminary data.</text>
</comment>
<keyword evidence="3" id="KW-1185">Reference proteome</keyword>
<dbReference type="InterPro" id="IPR016181">
    <property type="entry name" value="Acyl_CoA_acyltransferase"/>
</dbReference>
<protein>
    <submittedName>
        <fullName evidence="2">Acetyltransferase</fullName>
        <ecNumber evidence="2">2.3.1.-</ecNumber>
    </submittedName>
</protein>
<keyword evidence="2" id="KW-0808">Transferase</keyword>
<evidence type="ECO:0000259" key="1">
    <source>
        <dbReference type="PROSITE" id="PS51186"/>
    </source>
</evidence>
<reference evidence="2 3" key="1">
    <citation type="submission" date="2021-03" db="EMBL/GenBank/DDBJ databases">
        <title>Sequencing the genomes of 1000 actinobacteria strains.</title>
        <authorList>
            <person name="Klenk H.-P."/>
        </authorList>
    </citation>
    <scope>NUCLEOTIDE SEQUENCE [LARGE SCALE GENOMIC DNA]</scope>
    <source>
        <strain evidence="2 3">DSM 14566</strain>
    </source>
</reference>
<dbReference type="Pfam" id="PF13673">
    <property type="entry name" value="Acetyltransf_10"/>
    <property type="match status" value="1"/>
</dbReference>
<dbReference type="CDD" id="cd04301">
    <property type="entry name" value="NAT_SF"/>
    <property type="match status" value="1"/>
</dbReference>
<sequence>MTTTRSHPDLRRYASPDDIEPTFTVYQEAIRGTAARVYGPDQVEAWAGPRSTDLKDWDARRRRALTLVAEVDDTVVGFTDLLPDGLVDMLFVHPRAGGRGIARALLTAIMREARERHIPELHTFASRSAQPAFERLGFTLVAHRPKNTVRGVVVPNGEMRRRL</sequence>
<accession>A0ABS4WX59</accession>
<dbReference type="PROSITE" id="PS51186">
    <property type="entry name" value="GNAT"/>
    <property type="match status" value="1"/>
</dbReference>
<dbReference type="InterPro" id="IPR052564">
    <property type="entry name" value="N-acetyltrans/Recomb-assoc"/>
</dbReference>
<keyword evidence="2" id="KW-0012">Acyltransferase</keyword>
<evidence type="ECO:0000313" key="3">
    <source>
        <dbReference type="Proteomes" id="UP001519290"/>
    </source>
</evidence>
<gene>
    <name evidence="2" type="ORF">JOF43_000705</name>
</gene>
<dbReference type="EC" id="2.3.1.-" evidence="2"/>
<dbReference type="EMBL" id="JAGIOD010000001">
    <property type="protein sequence ID" value="MBP2380748.1"/>
    <property type="molecule type" value="Genomic_DNA"/>
</dbReference>
<dbReference type="SUPFAM" id="SSF55729">
    <property type="entry name" value="Acyl-CoA N-acyltransferases (Nat)"/>
    <property type="match status" value="1"/>
</dbReference>
<dbReference type="Gene3D" id="3.40.630.30">
    <property type="match status" value="1"/>
</dbReference>
<dbReference type="InterPro" id="IPR000182">
    <property type="entry name" value="GNAT_dom"/>
</dbReference>
<dbReference type="RefSeq" id="WP_209899163.1">
    <property type="nucleotide sequence ID" value="NZ_BAAAJW010000015.1"/>
</dbReference>
<proteinExistence type="predicted"/>
<feature type="domain" description="N-acetyltransferase" evidence="1">
    <location>
        <begin position="8"/>
        <end position="163"/>
    </location>
</feature>
<dbReference type="PANTHER" id="PTHR43451">
    <property type="entry name" value="ACETYLTRANSFERASE (GNAT) FAMILY PROTEIN"/>
    <property type="match status" value="1"/>
</dbReference>